<gene>
    <name evidence="1" type="ORF">FBZ88_1135</name>
</gene>
<proteinExistence type="predicted"/>
<dbReference type="Proteomes" id="UP000316545">
    <property type="component" value="Unassembled WGS sequence"/>
</dbReference>
<organism evidence="1 2">
    <name type="scientific">Nitrospirillum amazonense</name>
    <dbReference type="NCBI Taxonomy" id="28077"/>
    <lineage>
        <taxon>Bacteria</taxon>
        <taxon>Pseudomonadati</taxon>
        <taxon>Pseudomonadota</taxon>
        <taxon>Alphaproteobacteria</taxon>
        <taxon>Rhodospirillales</taxon>
        <taxon>Azospirillaceae</taxon>
        <taxon>Nitrospirillum</taxon>
    </lineage>
</organism>
<comment type="caution">
    <text evidence="1">The sequence shown here is derived from an EMBL/GenBank/DDBJ whole genome shotgun (WGS) entry which is preliminary data.</text>
</comment>
<dbReference type="AlphaFoldDB" id="A0A560FQC9"/>
<keyword evidence="2" id="KW-1185">Reference proteome</keyword>
<dbReference type="RefSeq" id="WP_145618674.1">
    <property type="nucleotide sequence ID" value="NZ_JAYNFR010000029.1"/>
</dbReference>
<protein>
    <recommendedName>
        <fullName evidence="3">Antitoxin ParD1/3/4</fullName>
    </recommendedName>
</protein>
<reference evidence="1 2" key="1">
    <citation type="submission" date="2019-06" db="EMBL/GenBank/DDBJ databases">
        <title>Genomic Encyclopedia of Type Strains, Phase IV (KMG-V): Genome sequencing to study the core and pangenomes of soil and plant-associated prokaryotes.</title>
        <authorList>
            <person name="Whitman W."/>
        </authorList>
    </citation>
    <scope>NUCLEOTIDE SEQUENCE [LARGE SCALE GENOMIC DNA]</scope>
    <source>
        <strain evidence="1 2">BR 11865</strain>
    </source>
</reference>
<name>A0A560FQC9_9PROT</name>
<sequence>MTQRIDTQDAPALSEQSELEVLRAAIKLGADEADAGLFSTRNVEEIIAEGIARARRRDNG</sequence>
<accession>A0A560FQC9</accession>
<dbReference type="EMBL" id="VITO01000013">
    <property type="protein sequence ID" value="TWB23835.1"/>
    <property type="molecule type" value="Genomic_DNA"/>
</dbReference>
<evidence type="ECO:0000313" key="2">
    <source>
        <dbReference type="Proteomes" id="UP000316545"/>
    </source>
</evidence>
<evidence type="ECO:0000313" key="1">
    <source>
        <dbReference type="EMBL" id="TWB23835.1"/>
    </source>
</evidence>
<evidence type="ECO:0008006" key="3">
    <source>
        <dbReference type="Google" id="ProtNLM"/>
    </source>
</evidence>